<evidence type="ECO:0000256" key="1">
    <source>
        <dbReference type="SAM" id="Phobius"/>
    </source>
</evidence>
<feature type="transmembrane region" description="Helical" evidence="1">
    <location>
        <begin position="184"/>
        <end position="201"/>
    </location>
</feature>
<dbReference type="Proteomes" id="UP000306378">
    <property type="component" value="Unassembled WGS sequence"/>
</dbReference>
<feature type="transmembrane region" description="Helical" evidence="1">
    <location>
        <begin position="230"/>
        <end position="249"/>
    </location>
</feature>
<dbReference type="AlphaFoldDB" id="A0A5R8NMA1"/>
<gene>
    <name evidence="2" type="ORF">FEK34_18230</name>
</gene>
<feature type="transmembrane region" description="Helical" evidence="1">
    <location>
        <begin position="122"/>
        <end position="146"/>
    </location>
</feature>
<comment type="caution">
    <text evidence="2">The sequence shown here is derived from an EMBL/GenBank/DDBJ whole genome shotgun (WGS) entry which is preliminary data.</text>
</comment>
<feature type="transmembrane region" description="Helical" evidence="1">
    <location>
        <begin position="31"/>
        <end position="53"/>
    </location>
</feature>
<feature type="transmembrane region" description="Helical" evidence="1">
    <location>
        <begin position="386"/>
        <end position="403"/>
    </location>
</feature>
<keyword evidence="1" id="KW-0472">Membrane</keyword>
<feature type="transmembrane region" description="Helical" evidence="1">
    <location>
        <begin position="207"/>
        <end position="225"/>
    </location>
</feature>
<feature type="transmembrane region" description="Helical" evidence="1">
    <location>
        <begin position="81"/>
        <end position="102"/>
    </location>
</feature>
<evidence type="ECO:0000313" key="3">
    <source>
        <dbReference type="Proteomes" id="UP000306378"/>
    </source>
</evidence>
<name>A0A5R8NMA1_9NOCA</name>
<dbReference type="RefSeq" id="WP_138449029.1">
    <property type="nucleotide sequence ID" value="NZ_VBUT01000006.1"/>
</dbReference>
<proteinExistence type="predicted"/>
<feature type="transmembrane region" description="Helical" evidence="1">
    <location>
        <begin position="6"/>
        <end position="24"/>
    </location>
</feature>
<protein>
    <recommendedName>
        <fullName evidence="4">O-antigen polysaccharide polymerase Wzy</fullName>
    </recommendedName>
</protein>
<evidence type="ECO:0000313" key="2">
    <source>
        <dbReference type="EMBL" id="TLF76820.1"/>
    </source>
</evidence>
<evidence type="ECO:0008006" key="4">
    <source>
        <dbReference type="Google" id="ProtNLM"/>
    </source>
</evidence>
<dbReference type="EMBL" id="VBUT01000006">
    <property type="protein sequence ID" value="TLF76820.1"/>
    <property type="molecule type" value="Genomic_DNA"/>
</dbReference>
<keyword evidence="1" id="KW-0812">Transmembrane</keyword>
<organism evidence="2 3">
    <name type="scientific">Nocardia cyriacigeorgica</name>
    <dbReference type="NCBI Taxonomy" id="135487"/>
    <lineage>
        <taxon>Bacteria</taxon>
        <taxon>Bacillati</taxon>
        <taxon>Actinomycetota</taxon>
        <taxon>Actinomycetes</taxon>
        <taxon>Mycobacteriales</taxon>
        <taxon>Nocardiaceae</taxon>
        <taxon>Nocardia</taxon>
    </lineage>
</organism>
<reference evidence="2 3" key="1">
    <citation type="submission" date="2019-05" db="EMBL/GenBank/DDBJ databases">
        <title>Genomes sequences of two Nocardia cyriacigeorgica environmental isolates, type strains Nocardia asteroides ATCC 19247 and Nocardia cyriacigeorgica DSM 44484.</title>
        <authorList>
            <person name="Vautrin F."/>
            <person name="Bergeron E."/>
            <person name="Dubost A."/>
            <person name="Abrouk D."/>
            <person name="Rodriguez Nava V."/>
            <person name="Pujic P."/>
        </authorList>
    </citation>
    <scope>NUCLEOTIDE SEQUENCE [LARGE SCALE GENOMIC DNA]</scope>
    <source>
        <strain evidence="2 3">EML 446</strain>
    </source>
</reference>
<accession>A0A5R8NMA1</accession>
<feature type="transmembrane region" description="Helical" evidence="1">
    <location>
        <begin position="356"/>
        <end position="379"/>
    </location>
</feature>
<feature type="transmembrane region" description="Helical" evidence="1">
    <location>
        <begin position="415"/>
        <end position="431"/>
    </location>
</feature>
<sequence>MSAAATEVLIATGALVAIVVAACYRRGVIRIVLIVQAAHWALSYVARPAVLLLTHPQPHFGDNIPDPRLAEFGYDDGIAAVLRHVVFGLCLYAALVVCYAIWARNRPAGRPPTPYSTRDPHLVPTLWALYVVGTVGRLAAVATGGTGRAGELESPNPVINLVTLLATLGAVGLIVFLRPRHNRITILVIGLVMLGELLWTMQVQSKTPVIGAALAVAVRFALTGWTRRKVLAVCALSALGLAAFGRLQALKATTYAASESALPDSAYPGPVRPFLSILRRFDLLEGATDAYYAGPGSWLSLDEVVVHMLHSLVPAQLLGTEKYRAGAAWAENVRGSSVDMTTVQVSLAEGNVNEGFVLGGYTGVAIAVTWTFVLVVLWARAMYSRSLVAVVLALAVIEVPVAYERGMLGSVEMLGKYLQAAVLVALIYLAVGEYRRRTESRPAPTRPTAVGKARALR</sequence>
<feature type="transmembrane region" description="Helical" evidence="1">
    <location>
        <begin position="158"/>
        <end position="177"/>
    </location>
</feature>
<keyword evidence="1" id="KW-1133">Transmembrane helix</keyword>